<proteinExistence type="predicted"/>
<protein>
    <recommendedName>
        <fullName evidence="1">Exportin-5 C-terminal domain-containing protein</fullName>
    </recommendedName>
</protein>
<evidence type="ECO:0000313" key="3">
    <source>
        <dbReference type="Proteomes" id="UP000026960"/>
    </source>
</evidence>
<dbReference type="GO" id="GO:0000056">
    <property type="term" value="P:ribosomal small subunit export from nucleus"/>
    <property type="evidence" value="ECO:0007669"/>
    <property type="project" value="TreeGrafter"/>
</dbReference>
<accession>A0A0D3HMC4</accession>
<dbReference type="InterPro" id="IPR011989">
    <property type="entry name" value="ARM-like"/>
</dbReference>
<dbReference type="PaxDb" id="65489-OBART11G15050.1"/>
<sequence>MNTCSVAAGPAAAWACSSVNTCARNSYPVELEPEPVKEREKGYVDLLVDASLLLVSNDFPPEVQRHGARMLQHLLKFRREELSSFDCSSLIHQDDTDSTNMSNKFDDIIHPRMRCNNGAVPCHQVKGCLLLAEYNILCEAFDVVTSCLRSEQYKGVLHYLLKPLNKIWVQSEWRSTFLHSAFGLTCLFSDHFLEMVYKVVKFCENDLRQSTLESIEMQFCDLHSLLRLMLPFLLQLLQCIHSLWRGQISGSLPDQLESAKSKMSDEDVQQNKTRKLLEEIRLSGYNIIGLSLSIQGAFSDLLDISSFSDAIFEDLGLMHHGRAKVPYYFGKLSGPTENIEKFEDTQLLEFTREVSHLLGVLSSPESNNGLLHYLLTHDCLGSSRMSLFGYWVDDEATTSAISFCLAMDLMGGEKGNAYVENNFTCWLAKQKEDLRAKAFCSAPMEFNGEWNWEFEDEFQRYLPVYFNMLQEVDAMDDSAEGDCSGMNAPLQKLNPQFRSKYAIYSSEHPYLREISRMQKGSDRSYSVIERLEENLEIQSTFDAYEVDQSVGEHKDLLLQIVGQLTNAKENKQFQPLTPDPGDFAPHLKPYARFYIQTKLKMSMSVWGLALPRALHTINCINFGIRISVIYLPTWLTILSGSENDTYARAAMQIHLHEDYDNYLASGQLDSYIYSHVSEDFSDEDVENNAVPQKFSVLDHDLIHLSLKRRAQIVDMHNQVCTYSKCLRDLLENESLKDRLMSLMSELNAEGFFDIDSNSVNWDNECFSKLVEKFKNEVFTGHSLPRRYTIQGIIDYWAILQEKDNTWQTFEKVVTGTSTKLIAHLPQFWRDTRYYKHEYYDIVREPLKKNF</sequence>
<dbReference type="GO" id="GO:0006611">
    <property type="term" value="P:protein export from nucleus"/>
    <property type="evidence" value="ECO:0007669"/>
    <property type="project" value="InterPro"/>
</dbReference>
<dbReference type="GO" id="GO:0005634">
    <property type="term" value="C:nucleus"/>
    <property type="evidence" value="ECO:0007669"/>
    <property type="project" value="TreeGrafter"/>
</dbReference>
<name>A0A0D3HMC4_9ORYZ</name>
<dbReference type="Gene3D" id="1.25.10.10">
    <property type="entry name" value="Leucine-rich Repeat Variant"/>
    <property type="match status" value="1"/>
</dbReference>
<reference evidence="2" key="2">
    <citation type="submission" date="2015-03" db="UniProtKB">
        <authorList>
            <consortium name="EnsemblPlants"/>
        </authorList>
    </citation>
    <scope>IDENTIFICATION</scope>
</reference>
<dbReference type="PANTHER" id="PTHR11223">
    <property type="entry name" value="EXPORTIN 1/5"/>
    <property type="match status" value="1"/>
</dbReference>
<reference evidence="2" key="1">
    <citation type="journal article" date="2009" name="Rice">
        <title>De Novo Next Generation Sequencing of Plant Genomes.</title>
        <authorList>
            <person name="Rounsley S."/>
            <person name="Marri P.R."/>
            <person name="Yu Y."/>
            <person name="He R."/>
            <person name="Sisneros N."/>
            <person name="Goicoechea J.L."/>
            <person name="Lee S.J."/>
            <person name="Angelova A."/>
            <person name="Kudrna D."/>
            <person name="Luo M."/>
            <person name="Affourtit J."/>
            <person name="Desany B."/>
            <person name="Knight J."/>
            <person name="Niazi F."/>
            <person name="Egholm M."/>
            <person name="Wing R.A."/>
        </authorList>
    </citation>
    <scope>NUCLEOTIDE SEQUENCE [LARGE SCALE GENOMIC DNA]</scope>
    <source>
        <strain evidence="2">cv. IRGC 105608</strain>
    </source>
</reference>
<dbReference type="Pfam" id="PF19273">
    <property type="entry name" value="Exportin-5"/>
    <property type="match status" value="1"/>
</dbReference>
<dbReference type="InterPro" id="IPR045065">
    <property type="entry name" value="XPO1/5"/>
</dbReference>
<evidence type="ECO:0000259" key="1">
    <source>
        <dbReference type="Pfam" id="PF19273"/>
    </source>
</evidence>
<dbReference type="eggNOG" id="KOG2020">
    <property type="taxonomic scope" value="Eukaryota"/>
</dbReference>
<dbReference type="InterPro" id="IPR045478">
    <property type="entry name" value="Exportin-5_C"/>
</dbReference>
<dbReference type="EnsemblPlants" id="OBART11G15050.1">
    <property type="protein sequence ID" value="OBART11G15050.1"/>
    <property type="gene ID" value="OBART11G15050"/>
</dbReference>
<organism evidence="2">
    <name type="scientific">Oryza barthii</name>
    <dbReference type="NCBI Taxonomy" id="65489"/>
    <lineage>
        <taxon>Eukaryota</taxon>
        <taxon>Viridiplantae</taxon>
        <taxon>Streptophyta</taxon>
        <taxon>Embryophyta</taxon>
        <taxon>Tracheophyta</taxon>
        <taxon>Spermatophyta</taxon>
        <taxon>Magnoliopsida</taxon>
        <taxon>Liliopsida</taxon>
        <taxon>Poales</taxon>
        <taxon>Poaceae</taxon>
        <taxon>BOP clade</taxon>
        <taxon>Oryzoideae</taxon>
        <taxon>Oryzeae</taxon>
        <taxon>Oryzinae</taxon>
        <taxon>Oryza</taxon>
    </lineage>
</organism>
<keyword evidence="3" id="KW-1185">Reference proteome</keyword>
<dbReference type="AlphaFoldDB" id="A0A0D3HMC4"/>
<dbReference type="Proteomes" id="UP000026960">
    <property type="component" value="Chromosome 11"/>
</dbReference>
<dbReference type="GO" id="GO:0000055">
    <property type="term" value="P:ribosomal large subunit export from nucleus"/>
    <property type="evidence" value="ECO:0007669"/>
    <property type="project" value="TreeGrafter"/>
</dbReference>
<dbReference type="PANTHER" id="PTHR11223:SF11">
    <property type="entry name" value="OS11G0519500 PROTEIN"/>
    <property type="match status" value="1"/>
</dbReference>
<dbReference type="GO" id="GO:0005737">
    <property type="term" value="C:cytoplasm"/>
    <property type="evidence" value="ECO:0007669"/>
    <property type="project" value="TreeGrafter"/>
</dbReference>
<dbReference type="Gramene" id="OBART11G15050.1">
    <property type="protein sequence ID" value="OBART11G15050.1"/>
    <property type="gene ID" value="OBART11G15050"/>
</dbReference>
<feature type="domain" description="Exportin-5 C-terminal" evidence="1">
    <location>
        <begin position="122"/>
        <end position="306"/>
    </location>
</feature>
<dbReference type="STRING" id="65489.A0A0D3HMC4"/>
<evidence type="ECO:0000313" key="2">
    <source>
        <dbReference type="EnsemblPlants" id="OBART11G15050.1"/>
    </source>
</evidence>
<dbReference type="HOGENOM" id="CLU_009859_0_0_1"/>
<dbReference type="GO" id="GO:0005049">
    <property type="term" value="F:nuclear export signal receptor activity"/>
    <property type="evidence" value="ECO:0007669"/>
    <property type="project" value="InterPro"/>
</dbReference>